<gene>
    <name evidence="3" type="ORF">ACFSR2_03715</name>
</gene>
<reference evidence="4" key="1">
    <citation type="journal article" date="2019" name="Int. J. Syst. Evol. Microbiol.">
        <title>The Global Catalogue of Microorganisms (GCM) 10K type strain sequencing project: providing services to taxonomists for standard genome sequencing and annotation.</title>
        <authorList>
            <consortium name="The Broad Institute Genomics Platform"/>
            <consortium name="The Broad Institute Genome Sequencing Center for Infectious Disease"/>
            <person name="Wu L."/>
            <person name="Ma J."/>
        </authorList>
    </citation>
    <scope>NUCLEOTIDE SEQUENCE [LARGE SCALE GENOMIC DNA]</scope>
    <source>
        <strain evidence="4">KCTC 52344</strain>
    </source>
</reference>
<evidence type="ECO:0000256" key="1">
    <source>
        <dbReference type="SAM" id="SignalP"/>
    </source>
</evidence>
<dbReference type="InterPro" id="IPR005151">
    <property type="entry name" value="Tail-specific_protease"/>
</dbReference>
<keyword evidence="3" id="KW-0378">Hydrolase</keyword>
<evidence type="ECO:0000313" key="3">
    <source>
        <dbReference type="EMBL" id="MFD2519977.1"/>
    </source>
</evidence>
<dbReference type="InterPro" id="IPR029045">
    <property type="entry name" value="ClpP/crotonase-like_dom_sf"/>
</dbReference>
<keyword evidence="4" id="KW-1185">Reference proteome</keyword>
<sequence>MKRLLSIFFLIYIAIFSPSCQKDAEPTLNTEVQNYLNEMLYIMQTNSINRRSINWSFFKKNVLDYAKGAQNINDDKTIGAIQMAIDLLNDSHSFYMTSKNTYIVGRTAGATACLDELPNMPELDNSIGYVKVGAFSGNATEALAYVQAIQTSIKNSDNDAIKGWIVDLRGNFGGNMWPMLCGIGPILGDGVAGHFIDADEKIQPWGYINGVTGGFQIENPYILKKNNPKVAVLVDGATASSGEAVAIAFKNRPDAKLFGRPTCGVSTANRSFVLSDNATLYLTVSTMADRTQKAYGKKVEPDVNIVSQQQYISQAIDWLKQ</sequence>
<dbReference type="PANTHER" id="PTHR32060:SF30">
    <property type="entry name" value="CARBOXY-TERMINAL PROCESSING PROTEASE CTPA"/>
    <property type="match status" value="1"/>
</dbReference>
<dbReference type="Proteomes" id="UP001597510">
    <property type="component" value="Unassembled WGS sequence"/>
</dbReference>
<dbReference type="EC" id="3.4.-.-" evidence="3"/>
<feature type="domain" description="Tail specific protease" evidence="2">
    <location>
        <begin position="89"/>
        <end position="306"/>
    </location>
</feature>
<dbReference type="GO" id="GO:0016787">
    <property type="term" value="F:hydrolase activity"/>
    <property type="evidence" value="ECO:0007669"/>
    <property type="project" value="UniProtKB-KW"/>
</dbReference>
<dbReference type="SMART" id="SM00245">
    <property type="entry name" value="TSPc"/>
    <property type="match status" value="1"/>
</dbReference>
<feature type="chain" id="PRO_5046952031" evidence="1">
    <location>
        <begin position="25"/>
        <end position="321"/>
    </location>
</feature>
<dbReference type="Pfam" id="PF03572">
    <property type="entry name" value="Peptidase_S41"/>
    <property type="match status" value="1"/>
</dbReference>
<dbReference type="PANTHER" id="PTHR32060">
    <property type="entry name" value="TAIL-SPECIFIC PROTEASE"/>
    <property type="match status" value="1"/>
</dbReference>
<feature type="signal peptide" evidence="1">
    <location>
        <begin position="1"/>
        <end position="24"/>
    </location>
</feature>
<dbReference type="Gene3D" id="3.90.226.10">
    <property type="entry name" value="2-enoyl-CoA Hydratase, Chain A, domain 1"/>
    <property type="match status" value="1"/>
</dbReference>
<dbReference type="CDD" id="cd06567">
    <property type="entry name" value="Peptidase_S41"/>
    <property type="match status" value="1"/>
</dbReference>
<protein>
    <submittedName>
        <fullName evidence="3">S41 family peptidase</fullName>
        <ecNumber evidence="3">3.4.-.-</ecNumber>
    </submittedName>
</protein>
<evidence type="ECO:0000313" key="4">
    <source>
        <dbReference type="Proteomes" id="UP001597510"/>
    </source>
</evidence>
<keyword evidence="1" id="KW-0732">Signal</keyword>
<organism evidence="3 4">
    <name type="scientific">Emticicia soli</name>
    <dbReference type="NCBI Taxonomy" id="2027878"/>
    <lineage>
        <taxon>Bacteria</taxon>
        <taxon>Pseudomonadati</taxon>
        <taxon>Bacteroidota</taxon>
        <taxon>Cytophagia</taxon>
        <taxon>Cytophagales</taxon>
        <taxon>Leadbetterellaceae</taxon>
        <taxon>Emticicia</taxon>
    </lineage>
</organism>
<name>A0ABW5J3N3_9BACT</name>
<comment type="caution">
    <text evidence="3">The sequence shown here is derived from an EMBL/GenBank/DDBJ whole genome shotgun (WGS) entry which is preliminary data.</text>
</comment>
<dbReference type="RefSeq" id="WP_340235386.1">
    <property type="nucleotide sequence ID" value="NZ_JBBEWC010000004.1"/>
</dbReference>
<dbReference type="SUPFAM" id="SSF52096">
    <property type="entry name" value="ClpP/crotonase"/>
    <property type="match status" value="1"/>
</dbReference>
<accession>A0ABW5J3N3</accession>
<proteinExistence type="predicted"/>
<evidence type="ECO:0000259" key="2">
    <source>
        <dbReference type="SMART" id="SM00245"/>
    </source>
</evidence>
<dbReference type="EMBL" id="JBHULC010000004">
    <property type="protein sequence ID" value="MFD2519977.1"/>
    <property type="molecule type" value="Genomic_DNA"/>
</dbReference>